<dbReference type="EMBL" id="CM051407">
    <property type="protein sequence ID" value="KAJ4700748.1"/>
    <property type="molecule type" value="Genomic_DNA"/>
</dbReference>
<reference evidence="1 2" key="1">
    <citation type="journal article" date="2023" name="Science">
        <title>Complex scaffold remodeling in plant triterpene biosynthesis.</title>
        <authorList>
            <person name="De La Pena R."/>
            <person name="Hodgson H."/>
            <person name="Liu J.C."/>
            <person name="Stephenson M.J."/>
            <person name="Martin A.C."/>
            <person name="Owen C."/>
            <person name="Harkess A."/>
            <person name="Leebens-Mack J."/>
            <person name="Jimenez L.E."/>
            <person name="Osbourn A."/>
            <person name="Sattely E.S."/>
        </authorList>
    </citation>
    <scope>NUCLEOTIDE SEQUENCE [LARGE SCALE GENOMIC DNA]</scope>
    <source>
        <strain evidence="2">cv. JPN11</strain>
        <tissue evidence="1">Leaf</tissue>
    </source>
</reference>
<dbReference type="Proteomes" id="UP001164539">
    <property type="component" value="Chromosome 14"/>
</dbReference>
<gene>
    <name evidence="1" type="ORF">OWV82_024080</name>
</gene>
<organism evidence="1 2">
    <name type="scientific">Melia azedarach</name>
    <name type="common">Chinaberry tree</name>
    <dbReference type="NCBI Taxonomy" id="155640"/>
    <lineage>
        <taxon>Eukaryota</taxon>
        <taxon>Viridiplantae</taxon>
        <taxon>Streptophyta</taxon>
        <taxon>Embryophyta</taxon>
        <taxon>Tracheophyta</taxon>
        <taxon>Spermatophyta</taxon>
        <taxon>Magnoliopsida</taxon>
        <taxon>eudicotyledons</taxon>
        <taxon>Gunneridae</taxon>
        <taxon>Pentapetalae</taxon>
        <taxon>rosids</taxon>
        <taxon>malvids</taxon>
        <taxon>Sapindales</taxon>
        <taxon>Meliaceae</taxon>
        <taxon>Melia</taxon>
    </lineage>
</organism>
<proteinExistence type="predicted"/>
<keyword evidence="2" id="KW-1185">Reference proteome</keyword>
<sequence length="86" mass="9676">MDVKELERLIDEHSEMYSLGPPIALTYLSVHKYCEVHCSSEGSKVKRLGGLHVIGTSLHESWRIDNQLHGRAGRQGDPGSTRFMAR</sequence>
<evidence type="ECO:0000313" key="1">
    <source>
        <dbReference type="EMBL" id="KAJ4700748.1"/>
    </source>
</evidence>
<evidence type="ECO:0000313" key="2">
    <source>
        <dbReference type="Proteomes" id="UP001164539"/>
    </source>
</evidence>
<comment type="caution">
    <text evidence="1">The sequence shown here is derived from an EMBL/GenBank/DDBJ whole genome shotgun (WGS) entry which is preliminary data.</text>
</comment>
<protein>
    <submittedName>
        <fullName evidence="1">Protein translocase subunit SecA</fullName>
    </submittedName>
</protein>
<accession>A0ACC1WQX7</accession>
<name>A0ACC1WQX7_MELAZ</name>